<dbReference type="EMBL" id="AMBO01000371">
    <property type="protein sequence ID" value="EKC99466.1"/>
    <property type="molecule type" value="Genomic_DNA"/>
</dbReference>
<evidence type="ECO:0008006" key="3">
    <source>
        <dbReference type="Google" id="ProtNLM"/>
    </source>
</evidence>
<sequence>MQARPSGSGDPSDLTLVSADGTRLTCTRESLCPASGLLLHQQSDGTLHTLLFTRADEDGATLALLLQFLEHVTVDCGPASAHLYVRVIALLQRHNCPRVIGHLTLALERALRQGHLPRALAFCLGAVADDGALCAAALACDEPPNAPHAYGLLDLDALPLEVVQAVPPVYFWLLNRAFRRRINNKTSWAELATWFEREASRVKVNASGSHAELLRDNEACAYVTDDMRRSLQLALSSKGSSPKNGTGV</sequence>
<protein>
    <recommendedName>
        <fullName evidence="3">BTB domain-containing protein</fullName>
    </recommendedName>
</protein>
<proteinExistence type="predicted"/>
<evidence type="ECO:0000313" key="1">
    <source>
        <dbReference type="EMBL" id="EKC99466.1"/>
    </source>
</evidence>
<comment type="caution">
    <text evidence="1">The sequence shown here is derived from an EMBL/GenBank/DDBJ whole genome shotgun (WGS) entry which is preliminary data.</text>
</comment>
<dbReference type="InParanoid" id="K1VJU9"/>
<dbReference type="AlphaFoldDB" id="K1VJU9"/>
<organism evidence="1 2">
    <name type="scientific">Trichosporon asahii var. asahii (strain CBS 8904)</name>
    <name type="common">Yeast</name>
    <dbReference type="NCBI Taxonomy" id="1220162"/>
    <lineage>
        <taxon>Eukaryota</taxon>
        <taxon>Fungi</taxon>
        <taxon>Dikarya</taxon>
        <taxon>Basidiomycota</taxon>
        <taxon>Agaricomycotina</taxon>
        <taxon>Tremellomycetes</taxon>
        <taxon>Trichosporonales</taxon>
        <taxon>Trichosporonaceae</taxon>
        <taxon>Trichosporon</taxon>
    </lineage>
</organism>
<name>K1VJU9_TRIAC</name>
<dbReference type="Proteomes" id="UP000006757">
    <property type="component" value="Unassembled WGS sequence"/>
</dbReference>
<reference evidence="1 2" key="1">
    <citation type="journal article" date="2012" name="Eukaryot. Cell">
        <title>Genome sequence of the Trichosporon asahii environmental strain CBS 8904.</title>
        <authorList>
            <person name="Yang R.Y."/>
            <person name="Li H.T."/>
            <person name="Zhu H."/>
            <person name="Zhou G.P."/>
            <person name="Wang M."/>
            <person name="Wang L."/>
        </authorList>
    </citation>
    <scope>NUCLEOTIDE SEQUENCE [LARGE SCALE GENOMIC DNA]</scope>
    <source>
        <strain evidence="1 2">CBS 8904</strain>
    </source>
</reference>
<accession>K1VJU9</accession>
<evidence type="ECO:0000313" key="2">
    <source>
        <dbReference type="Proteomes" id="UP000006757"/>
    </source>
</evidence>
<gene>
    <name evidence="1" type="ORF">A1Q2_06198</name>
</gene>
<keyword evidence="2" id="KW-1185">Reference proteome</keyword>
<dbReference type="HOGENOM" id="CLU_1120790_0_0_1"/>